<evidence type="ECO:0000313" key="1">
    <source>
        <dbReference type="EMBL" id="KAG6499201.1"/>
    </source>
</evidence>
<accession>A0A8J5G405</accession>
<dbReference type="EMBL" id="JACMSC010000011">
    <property type="protein sequence ID" value="KAG6499201.1"/>
    <property type="molecule type" value="Genomic_DNA"/>
</dbReference>
<organism evidence="1 2">
    <name type="scientific">Zingiber officinale</name>
    <name type="common">Ginger</name>
    <name type="synonym">Amomum zingiber</name>
    <dbReference type="NCBI Taxonomy" id="94328"/>
    <lineage>
        <taxon>Eukaryota</taxon>
        <taxon>Viridiplantae</taxon>
        <taxon>Streptophyta</taxon>
        <taxon>Embryophyta</taxon>
        <taxon>Tracheophyta</taxon>
        <taxon>Spermatophyta</taxon>
        <taxon>Magnoliopsida</taxon>
        <taxon>Liliopsida</taxon>
        <taxon>Zingiberales</taxon>
        <taxon>Zingiberaceae</taxon>
        <taxon>Zingiber</taxon>
    </lineage>
</organism>
<reference evidence="1 2" key="1">
    <citation type="submission" date="2020-08" db="EMBL/GenBank/DDBJ databases">
        <title>Plant Genome Project.</title>
        <authorList>
            <person name="Zhang R.-G."/>
        </authorList>
    </citation>
    <scope>NUCLEOTIDE SEQUENCE [LARGE SCALE GENOMIC DNA]</scope>
    <source>
        <tissue evidence="1">Rhizome</tissue>
    </source>
</reference>
<evidence type="ECO:0000313" key="2">
    <source>
        <dbReference type="Proteomes" id="UP000734854"/>
    </source>
</evidence>
<comment type="caution">
    <text evidence="1">The sequence shown here is derived from an EMBL/GenBank/DDBJ whole genome shotgun (WGS) entry which is preliminary data.</text>
</comment>
<proteinExistence type="predicted"/>
<sequence length="221" mass="24237">MKGVAWRRWRTQVKATSYDSNIPLEGLVSIHPIPHGLATEVWERLCEHWKVTELGFETIIKDDDVGSDVRPICVAGKLSGHDAGHAWLRAHQLGVHAIQCDGDPGGSMGRPQVDGDAGFRGAGQGHEAQLCTVQHCHRGEQFDQAVSEGSPSVQGSHVLLLLARAPCDEVLEGDLERVPIAAWNETLVMNPCGMYELAYVNHRNVKKTLSNWIAQVNKALE</sequence>
<dbReference type="Proteomes" id="UP000734854">
    <property type="component" value="Unassembled WGS sequence"/>
</dbReference>
<keyword evidence="2" id="KW-1185">Reference proteome</keyword>
<protein>
    <submittedName>
        <fullName evidence="1">Uncharacterized protein</fullName>
    </submittedName>
</protein>
<dbReference type="AlphaFoldDB" id="A0A8J5G405"/>
<gene>
    <name evidence="1" type="ORF">ZIOFF_038958</name>
</gene>
<name>A0A8J5G405_ZINOF</name>